<dbReference type="HOGENOM" id="CLU_1393970_0_0_9"/>
<evidence type="ECO:0000313" key="3">
    <source>
        <dbReference type="Proteomes" id="UP000003100"/>
    </source>
</evidence>
<reference evidence="2 3" key="1">
    <citation type="submission" date="2009-01" db="EMBL/GenBank/DDBJ databases">
        <authorList>
            <person name="Fulton L."/>
            <person name="Clifton S."/>
            <person name="Fulton B."/>
            <person name="Xu J."/>
            <person name="Minx P."/>
            <person name="Pepin K.H."/>
            <person name="Johnson M."/>
            <person name="Bhonagiri V."/>
            <person name="Nash W.E."/>
            <person name="Mardis E.R."/>
            <person name="Wilson R.K."/>
        </authorList>
    </citation>
    <scope>NUCLEOTIDE SEQUENCE [LARGE SCALE GENOMIC DNA]</scope>
    <source>
        <strain evidence="3">DSM 10507 / JCM 14656 / S5a33</strain>
    </source>
</reference>
<keyword evidence="1" id="KW-0732">Signal</keyword>
<sequence>MSKKGLVKMIAGCLAVVMTAATVMAAPSPTKNGAVSQDFTFTINGEKADPSNYKAEFKTDLEDLGLDKAVLDTIKDINKDPEKVKDILTDSKTLVAEDDDIDVSKLEMLTQIQDLSIVDAKSGDIVKDAKDVTMTWEVTNLKEGIGEVRVLHYSTTRNVWEVLKPEKVDFQQKAITQEFEDLSPVAVVYVPADAK</sequence>
<evidence type="ECO:0008006" key="4">
    <source>
        <dbReference type="Google" id="ProtNLM"/>
    </source>
</evidence>
<dbReference type="EMBL" id="ACBZ01000059">
    <property type="protein sequence ID" value="EEG49826.1"/>
    <property type="molecule type" value="Genomic_DNA"/>
</dbReference>
<comment type="caution">
    <text evidence="2">The sequence shown here is derived from an EMBL/GenBank/DDBJ whole genome shotgun (WGS) entry which is preliminary data.</text>
</comment>
<accession>C0CK75</accession>
<evidence type="ECO:0000313" key="2">
    <source>
        <dbReference type="EMBL" id="EEG49826.1"/>
    </source>
</evidence>
<dbReference type="Proteomes" id="UP000003100">
    <property type="component" value="Unassembled WGS sequence"/>
</dbReference>
<name>C0CK75_BLAHS</name>
<feature type="signal peptide" evidence="1">
    <location>
        <begin position="1"/>
        <end position="25"/>
    </location>
</feature>
<gene>
    <name evidence="2" type="ORF">RUMHYD_01245</name>
</gene>
<evidence type="ECO:0000256" key="1">
    <source>
        <dbReference type="SAM" id="SignalP"/>
    </source>
</evidence>
<dbReference type="eggNOG" id="ENOG5032UKP">
    <property type="taxonomic scope" value="Bacteria"/>
</dbReference>
<protein>
    <recommendedName>
        <fullName evidence="4">DUF5105 domain-containing protein</fullName>
    </recommendedName>
</protein>
<feature type="chain" id="PRO_5002896502" description="DUF5105 domain-containing protein" evidence="1">
    <location>
        <begin position="26"/>
        <end position="195"/>
    </location>
</feature>
<dbReference type="AlphaFoldDB" id="C0CK75"/>
<organism evidence="2 3">
    <name type="scientific">Blautia hydrogenotrophica (strain DSM 10507 / JCM 14656 / S5a33)</name>
    <name type="common">Ruminococcus hydrogenotrophicus</name>
    <dbReference type="NCBI Taxonomy" id="476272"/>
    <lineage>
        <taxon>Bacteria</taxon>
        <taxon>Bacillati</taxon>
        <taxon>Bacillota</taxon>
        <taxon>Clostridia</taxon>
        <taxon>Lachnospirales</taxon>
        <taxon>Lachnospiraceae</taxon>
        <taxon>Blautia</taxon>
    </lineage>
</organism>
<dbReference type="RefSeq" id="WP_005947206.1">
    <property type="nucleotide sequence ID" value="NZ_CP136423.1"/>
</dbReference>
<keyword evidence="3" id="KW-1185">Reference proteome</keyword>
<dbReference type="GeneID" id="86820503"/>
<dbReference type="PATRIC" id="fig|476272.21.peg.2591"/>
<proteinExistence type="predicted"/>
<reference evidence="2 3" key="2">
    <citation type="submission" date="2009-02" db="EMBL/GenBank/DDBJ databases">
        <title>Draft genome sequence of Blautia hydrogenotrophica DSM 10507 (Ruminococcus hydrogenotrophicus DSM 10507).</title>
        <authorList>
            <person name="Sudarsanam P."/>
            <person name="Ley R."/>
            <person name="Guruge J."/>
            <person name="Turnbaugh P.J."/>
            <person name="Mahowald M."/>
            <person name="Liep D."/>
            <person name="Gordon J."/>
        </authorList>
    </citation>
    <scope>NUCLEOTIDE SEQUENCE [LARGE SCALE GENOMIC DNA]</scope>
    <source>
        <strain evidence="3">DSM 10507 / JCM 14656 / S5a33</strain>
    </source>
</reference>